<feature type="domain" description="Cadherin" evidence="13">
    <location>
        <begin position="574"/>
        <end position="648"/>
    </location>
</feature>
<evidence type="ECO:0000256" key="8">
    <source>
        <dbReference type="ARBA" id="ARBA00022989"/>
    </source>
</evidence>
<dbReference type="PROSITE" id="PS00232">
    <property type="entry name" value="CADHERIN_1"/>
    <property type="match status" value="3"/>
</dbReference>
<dbReference type="GeneTree" id="ENSGT00940000155719"/>
<dbReference type="GO" id="GO:0045296">
    <property type="term" value="F:cadherin binding"/>
    <property type="evidence" value="ECO:0007669"/>
    <property type="project" value="TreeGrafter"/>
</dbReference>
<dbReference type="FunFam" id="2.60.40.60:FF:000024">
    <property type="entry name" value="FAT atypical cadherin 3"/>
    <property type="match status" value="1"/>
</dbReference>
<dbReference type="SMART" id="SM00112">
    <property type="entry name" value="CA"/>
    <property type="match status" value="6"/>
</dbReference>
<keyword evidence="3" id="KW-0812">Transmembrane</keyword>
<evidence type="ECO:0000256" key="3">
    <source>
        <dbReference type="ARBA" id="ARBA00022692"/>
    </source>
</evidence>
<evidence type="ECO:0000256" key="10">
    <source>
        <dbReference type="ARBA" id="ARBA00023157"/>
    </source>
</evidence>
<keyword evidence="4" id="KW-0732">Signal</keyword>
<evidence type="ECO:0000313" key="15">
    <source>
        <dbReference type="Proteomes" id="UP000261380"/>
    </source>
</evidence>
<dbReference type="Proteomes" id="UP000261380">
    <property type="component" value="Unplaced"/>
</dbReference>
<protein>
    <recommendedName>
        <fullName evidence="13">Cadherin domain-containing protein</fullName>
    </recommendedName>
</protein>
<dbReference type="InterPro" id="IPR002126">
    <property type="entry name" value="Cadherin-like_dom"/>
</dbReference>
<evidence type="ECO:0000259" key="13">
    <source>
        <dbReference type="PROSITE" id="PS50268"/>
    </source>
</evidence>
<keyword evidence="2" id="KW-0245">EGF-like domain</keyword>
<keyword evidence="10" id="KW-1015">Disulfide bond</keyword>
<dbReference type="Pfam" id="PF00028">
    <property type="entry name" value="Cadherin"/>
    <property type="match status" value="6"/>
</dbReference>
<dbReference type="AlphaFoldDB" id="A0A3B5L8C2"/>
<proteinExistence type="predicted"/>
<feature type="domain" description="Cadherin" evidence="13">
    <location>
        <begin position="253"/>
        <end position="357"/>
    </location>
</feature>
<evidence type="ECO:0000256" key="5">
    <source>
        <dbReference type="ARBA" id="ARBA00022737"/>
    </source>
</evidence>
<evidence type="ECO:0000256" key="6">
    <source>
        <dbReference type="ARBA" id="ARBA00022837"/>
    </source>
</evidence>
<dbReference type="GO" id="GO:0016477">
    <property type="term" value="P:cell migration"/>
    <property type="evidence" value="ECO:0007669"/>
    <property type="project" value="TreeGrafter"/>
</dbReference>
<keyword evidence="15" id="KW-1185">Reference proteome</keyword>
<reference evidence="14" key="2">
    <citation type="submission" date="2025-09" db="UniProtKB">
        <authorList>
            <consortium name="Ensembl"/>
        </authorList>
    </citation>
    <scope>IDENTIFICATION</scope>
</reference>
<dbReference type="GO" id="GO:0007156">
    <property type="term" value="P:homophilic cell adhesion via plasma membrane adhesion molecules"/>
    <property type="evidence" value="ECO:0007669"/>
    <property type="project" value="InterPro"/>
</dbReference>
<accession>A0A3B5L8C2</accession>
<dbReference type="Gene3D" id="2.60.40.60">
    <property type="entry name" value="Cadherins"/>
    <property type="match status" value="7"/>
</dbReference>
<feature type="domain" description="Cadherin" evidence="13">
    <location>
        <begin position="77"/>
        <end position="151"/>
    </location>
</feature>
<dbReference type="PANTHER" id="PTHR24027">
    <property type="entry name" value="CADHERIN-23"/>
    <property type="match status" value="1"/>
</dbReference>
<organism evidence="14 15">
    <name type="scientific">Xiphophorus couchianus</name>
    <name type="common">Monterrey platyfish</name>
    <dbReference type="NCBI Taxonomy" id="32473"/>
    <lineage>
        <taxon>Eukaryota</taxon>
        <taxon>Metazoa</taxon>
        <taxon>Chordata</taxon>
        <taxon>Craniata</taxon>
        <taxon>Vertebrata</taxon>
        <taxon>Euteleostomi</taxon>
        <taxon>Actinopterygii</taxon>
        <taxon>Neopterygii</taxon>
        <taxon>Teleostei</taxon>
        <taxon>Neoteleostei</taxon>
        <taxon>Acanthomorphata</taxon>
        <taxon>Ovalentaria</taxon>
        <taxon>Atherinomorphae</taxon>
        <taxon>Cyprinodontiformes</taxon>
        <taxon>Poeciliidae</taxon>
        <taxon>Poeciliinae</taxon>
        <taxon>Xiphophorus</taxon>
    </lineage>
</organism>
<name>A0A3B5L8C2_9TELE</name>
<evidence type="ECO:0000256" key="4">
    <source>
        <dbReference type="ARBA" id="ARBA00022729"/>
    </source>
</evidence>
<evidence type="ECO:0000256" key="7">
    <source>
        <dbReference type="ARBA" id="ARBA00022889"/>
    </source>
</evidence>
<dbReference type="FunFam" id="2.60.40.60:FF:000080">
    <property type="entry name" value="FAT atypical cadherin 1"/>
    <property type="match status" value="1"/>
</dbReference>
<dbReference type="SUPFAM" id="SSF49313">
    <property type="entry name" value="Cadherin-like"/>
    <property type="match status" value="7"/>
</dbReference>
<evidence type="ECO:0000313" key="14">
    <source>
        <dbReference type="Ensembl" id="ENSXCOP00000007067.1"/>
    </source>
</evidence>
<dbReference type="PRINTS" id="PR00205">
    <property type="entry name" value="CADHERIN"/>
</dbReference>
<feature type="domain" description="Cadherin" evidence="13">
    <location>
        <begin position="151"/>
        <end position="252"/>
    </location>
</feature>
<feature type="domain" description="Cadherin" evidence="13">
    <location>
        <begin position="358"/>
        <end position="469"/>
    </location>
</feature>
<keyword evidence="11" id="KW-0325">Glycoprotein</keyword>
<dbReference type="InterPro" id="IPR020894">
    <property type="entry name" value="Cadherin_CS"/>
</dbReference>
<dbReference type="GO" id="GO:0008013">
    <property type="term" value="F:beta-catenin binding"/>
    <property type="evidence" value="ECO:0007669"/>
    <property type="project" value="TreeGrafter"/>
</dbReference>
<sequence>MFLLNPVSGEFLLSRSLDFEAQRFYILTVEVQQGHSQVSSVRVYFNVLDVNDNPPVFSQNNFTASLLEDTRIRTCFLSLNVSDKDDEGNNDEFFTLDPENGLVSTIVSLDRESIPFFNLTVEASEPDNPFHTDQATVIISVLDRNDNAPRFSQIHLAEVSENAPIGHTVLQITSNDDDADSNAVINYYIPEKNQDLPFDIESTTGCIFVRRSLDREAQDHYVLKVNANDSAWSVSTDVSIFVLDFNDNRPVFFSDLYSVAIPETKHSEIFVLQVFATDTDIGQNSEIFYIVEPPNELFWVDASSGDIFSKQPLLLHNSTFEIYDFTIVAFDCGSIPLHSNTTVTVRLEQFNLHPPKFLPSPALVAVPYDLLVGTEVAKFIATDLDVNSSGYIEYNISGGNASEFFWIKADSGKLFLSQTLKESENESFTLLVVAKDQVLAKNSGVIHGTDIAETLVNINVIGTNDAPLFTSTWYEADVKEDTPTGTSVLTVSALDQDSVLDWNRFIFRIVDGNTNSSFSIDPLNGIVLVNSDLDRERWPVYNLTVTATDHGSPPATGTTNVIVNIVDINDNAPQLVTNKIQVKENQPEGAIVARLNAFDFDLPPNQGPFTFWLSNLSAESAFFLTPDGVLLTRRVVDREHVSEYRLLVVFFVCLFVFLQSCLHYITLASTKLDSFLFLSLSFTNSSRCQKNPPEILININMIAHRVSTDLSVEDPNAHQIHQNALKFLSSYV</sequence>
<dbReference type="PANTHER" id="PTHR24027:SF438">
    <property type="entry name" value="CADHERIN 23"/>
    <property type="match status" value="1"/>
</dbReference>
<feature type="domain" description="Cadherin" evidence="13">
    <location>
        <begin position="470"/>
        <end position="575"/>
    </location>
</feature>
<dbReference type="Ensembl" id="ENSXCOT00000007155.1">
    <property type="protein sequence ID" value="ENSXCOP00000007067.1"/>
    <property type="gene ID" value="ENSXCOG00000005462.1"/>
</dbReference>
<evidence type="ECO:0000256" key="2">
    <source>
        <dbReference type="ARBA" id="ARBA00022536"/>
    </source>
</evidence>
<feature type="domain" description="Cadherin" evidence="13">
    <location>
        <begin position="1"/>
        <end position="57"/>
    </location>
</feature>
<keyword evidence="8" id="KW-1133">Transmembrane helix</keyword>
<evidence type="ECO:0000256" key="1">
    <source>
        <dbReference type="ARBA" id="ARBA00004167"/>
    </source>
</evidence>
<evidence type="ECO:0000256" key="9">
    <source>
        <dbReference type="ARBA" id="ARBA00023136"/>
    </source>
</evidence>
<keyword evidence="9" id="KW-0472">Membrane</keyword>
<dbReference type="PROSITE" id="PS50268">
    <property type="entry name" value="CADHERIN_2"/>
    <property type="match status" value="7"/>
</dbReference>
<dbReference type="GO" id="GO:0016342">
    <property type="term" value="C:catenin complex"/>
    <property type="evidence" value="ECO:0007669"/>
    <property type="project" value="TreeGrafter"/>
</dbReference>
<dbReference type="GO" id="GO:0005509">
    <property type="term" value="F:calcium ion binding"/>
    <property type="evidence" value="ECO:0007669"/>
    <property type="project" value="UniProtKB-UniRule"/>
</dbReference>
<dbReference type="InterPro" id="IPR015919">
    <property type="entry name" value="Cadherin-like_sf"/>
</dbReference>
<keyword evidence="6 12" id="KW-0106">Calcium</keyword>
<keyword evidence="7" id="KW-0130">Cell adhesion</keyword>
<reference evidence="14" key="1">
    <citation type="submission" date="2025-08" db="UniProtKB">
        <authorList>
            <consortium name="Ensembl"/>
        </authorList>
    </citation>
    <scope>IDENTIFICATION</scope>
</reference>
<comment type="subcellular location">
    <subcellularLocation>
        <location evidence="1">Membrane</location>
        <topology evidence="1">Single-pass membrane protein</topology>
    </subcellularLocation>
</comment>
<evidence type="ECO:0000256" key="12">
    <source>
        <dbReference type="PROSITE-ProRule" id="PRU00043"/>
    </source>
</evidence>
<dbReference type="CDD" id="cd11304">
    <property type="entry name" value="Cadherin_repeat"/>
    <property type="match status" value="7"/>
</dbReference>
<dbReference type="GO" id="GO:0009653">
    <property type="term" value="P:anatomical structure morphogenesis"/>
    <property type="evidence" value="ECO:0007669"/>
    <property type="project" value="UniProtKB-ARBA"/>
</dbReference>
<evidence type="ECO:0000256" key="11">
    <source>
        <dbReference type="ARBA" id="ARBA00023180"/>
    </source>
</evidence>
<dbReference type="STRING" id="32473.ENSXCOP00000007067"/>
<keyword evidence="5" id="KW-0677">Repeat</keyword>
<dbReference type="InterPro" id="IPR039808">
    <property type="entry name" value="Cadherin"/>
</dbReference>